<keyword evidence="2" id="KW-1185">Reference proteome</keyword>
<proteinExistence type="predicted"/>
<sequence>MDYPSVINQFNVYNAGNRLIGLTGEVSLPEINSKTTTVNGAGILGDIEEPVIGQMESMKITIPFLTITKGYFELCDQLNAVSLTLRGGIQTMDTETAAAKMQQMRVVVRGKMASFTPGKVKGAEQMGSSVTLELLYFMVELEGEKMVEVDKLNSIFAVNGKDMLAPIRNMC</sequence>
<dbReference type="EMBL" id="JACOQH010000002">
    <property type="protein sequence ID" value="MBC5753009.1"/>
    <property type="molecule type" value="Genomic_DNA"/>
</dbReference>
<reference evidence="1 2" key="1">
    <citation type="submission" date="2020-08" db="EMBL/GenBank/DDBJ databases">
        <title>Genome public.</title>
        <authorList>
            <person name="Liu C."/>
            <person name="Sun Q."/>
        </authorList>
    </citation>
    <scope>NUCLEOTIDE SEQUENCE [LARGE SCALE GENOMIC DNA]</scope>
    <source>
        <strain evidence="1 2">BX0805</strain>
    </source>
</reference>
<protein>
    <submittedName>
        <fullName evidence="1">Phage major tail tube protein</fullName>
    </submittedName>
</protein>
<dbReference type="Pfam" id="PF04985">
    <property type="entry name" value="Phage_tube"/>
    <property type="match status" value="1"/>
</dbReference>
<dbReference type="Proteomes" id="UP000621540">
    <property type="component" value="Unassembled WGS sequence"/>
</dbReference>
<gene>
    <name evidence="1" type="ORF">H8Z76_03040</name>
</gene>
<name>A0ABR7I7W9_9FIRM</name>
<comment type="caution">
    <text evidence="1">The sequence shown here is derived from an EMBL/GenBank/DDBJ whole genome shotgun (WGS) entry which is preliminary data.</text>
</comment>
<evidence type="ECO:0000313" key="1">
    <source>
        <dbReference type="EMBL" id="MBC5753009.1"/>
    </source>
</evidence>
<accession>A0ABR7I7W9</accession>
<organism evidence="1 2">
    <name type="scientific">Roseburia yibonii</name>
    <dbReference type="NCBI Taxonomy" id="2763063"/>
    <lineage>
        <taxon>Bacteria</taxon>
        <taxon>Bacillati</taxon>
        <taxon>Bacillota</taxon>
        <taxon>Clostridia</taxon>
        <taxon>Lachnospirales</taxon>
        <taxon>Lachnospiraceae</taxon>
        <taxon>Roseburia</taxon>
    </lineage>
</organism>
<evidence type="ECO:0000313" key="2">
    <source>
        <dbReference type="Proteomes" id="UP000621540"/>
    </source>
</evidence>
<dbReference type="RefSeq" id="WP_186981642.1">
    <property type="nucleotide sequence ID" value="NZ_JACOQH010000002.1"/>
</dbReference>
<dbReference type="InterPro" id="IPR006498">
    <property type="entry name" value="Tail_tube"/>
</dbReference>